<protein>
    <submittedName>
        <fullName evidence="1">Uncharacterized protein</fullName>
    </submittedName>
</protein>
<dbReference type="EMBL" id="PUEV01000053">
    <property type="protein sequence ID" value="PQM52031.1"/>
    <property type="molecule type" value="Genomic_DNA"/>
</dbReference>
<sequence length="92" mass="10211">MDQWCQGQLYTVGCSLEENAPASHKQLDDADPHISAYACGRYYRLPYVALHLFRESARPFLNVDTEFRLTPAEAVALAKHLMTVAAEIQGGA</sequence>
<keyword evidence="2" id="KW-1185">Reference proteome</keyword>
<gene>
    <name evidence="1" type="ORF">C5U48_11745</name>
</gene>
<name>A0A9X7NYG9_9MYCO</name>
<dbReference type="Proteomes" id="UP000237911">
    <property type="component" value="Unassembled WGS sequence"/>
</dbReference>
<dbReference type="AlphaFoldDB" id="A0A9X7NYG9"/>
<reference evidence="1 2" key="1">
    <citation type="submission" date="2018-02" db="EMBL/GenBank/DDBJ databases">
        <title>Draft genome sequence of Mycobacterium virginiense isolated from mud of a swine farm in Japan.</title>
        <authorList>
            <person name="Ohya K."/>
        </authorList>
    </citation>
    <scope>NUCLEOTIDE SEQUENCE [LARGE SCALE GENOMIC DNA]</scope>
    <source>
        <strain evidence="1 2">GF75</strain>
    </source>
</reference>
<dbReference type="RefSeq" id="WP_105295145.1">
    <property type="nucleotide sequence ID" value="NZ_CP092430.2"/>
</dbReference>
<accession>A0A9X7NYG9</accession>
<organism evidence="1 2">
    <name type="scientific">Mycolicibacter virginiensis</name>
    <dbReference type="NCBI Taxonomy" id="1795032"/>
    <lineage>
        <taxon>Bacteria</taxon>
        <taxon>Bacillati</taxon>
        <taxon>Actinomycetota</taxon>
        <taxon>Actinomycetes</taxon>
        <taxon>Mycobacteriales</taxon>
        <taxon>Mycobacteriaceae</taxon>
        <taxon>Mycolicibacter</taxon>
    </lineage>
</organism>
<evidence type="ECO:0000313" key="2">
    <source>
        <dbReference type="Proteomes" id="UP000237911"/>
    </source>
</evidence>
<evidence type="ECO:0000313" key="1">
    <source>
        <dbReference type="EMBL" id="PQM52031.1"/>
    </source>
</evidence>
<comment type="caution">
    <text evidence="1">The sequence shown here is derived from an EMBL/GenBank/DDBJ whole genome shotgun (WGS) entry which is preliminary data.</text>
</comment>
<proteinExistence type="predicted"/>